<dbReference type="Pfam" id="PF05238">
    <property type="entry name" value="CENP-N"/>
    <property type="match status" value="1"/>
</dbReference>
<evidence type="ECO:0000256" key="3">
    <source>
        <dbReference type="ARBA" id="ARBA00005566"/>
    </source>
</evidence>
<evidence type="ECO:0000313" key="7">
    <source>
        <dbReference type="EMBL" id="KAG2220433.1"/>
    </source>
</evidence>
<keyword evidence="6" id="KW-0137">Centromere</keyword>
<evidence type="ECO:0000256" key="6">
    <source>
        <dbReference type="ARBA" id="ARBA00023328"/>
    </source>
</evidence>
<accession>A0A8H7VL24</accession>
<comment type="subcellular location">
    <subcellularLocation>
        <location evidence="2">Chromosome</location>
        <location evidence="2">Centromere</location>
    </subcellularLocation>
    <subcellularLocation>
        <location evidence="1">Nucleus</location>
    </subcellularLocation>
</comment>
<evidence type="ECO:0000256" key="1">
    <source>
        <dbReference type="ARBA" id="ARBA00004123"/>
    </source>
</evidence>
<dbReference type="GO" id="GO:0005654">
    <property type="term" value="C:nucleoplasm"/>
    <property type="evidence" value="ECO:0007669"/>
    <property type="project" value="TreeGrafter"/>
</dbReference>
<evidence type="ECO:0000313" key="8">
    <source>
        <dbReference type="Proteomes" id="UP000646827"/>
    </source>
</evidence>
<evidence type="ECO:0000256" key="4">
    <source>
        <dbReference type="ARBA" id="ARBA00022454"/>
    </source>
</evidence>
<dbReference type="GO" id="GO:0007059">
    <property type="term" value="P:chromosome segregation"/>
    <property type="evidence" value="ECO:0007669"/>
    <property type="project" value="InterPro"/>
</dbReference>
<gene>
    <name evidence="7" type="ORF">INT45_000658</name>
</gene>
<dbReference type="EMBL" id="JAEPRB010000141">
    <property type="protein sequence ID" value="KAG2220433.1"/>
    <property type="molecule type" value="Genomic_DNA"/>
</dbReference>
<sequence length="435" mass="50812">MTITFSKSDLYIVKYDQRLENLLRKLVTSDLLSCILDWFKHAELRPINYKDALSFYEQLDGQSQVKTTLLERIHIDWPNGLTMFQASQLDFKYINYQKFLGTYHLFEIKGDLERLNTSIDIYTIRNKIKEQINIFYKCHIYVEPIENEQADRFRISIFQHGNQKELPDSSHTLIIILFRSTPFIISLGKLRSRLQKIIEQALCNALGVQSIQNRNVQDKNFDTLVNIAKHHNSLGPLKQLRENEFDSNPLNLRDLLTKRPYQEEGEEYVKGRERRKRIVPLNRELIQGRYRQTIETFGLDVAQGLQNVEINMDTTMKDILDPTIANVTPDEELKLKMKIKIKGKNVMEGFRHLAFRGIIKTPIESWIVDMASQGANKVYVTDDGVLKEILDDEDEKMKEPGEEEDDDNNTITTIDNHNIITTTERQGEINNNNFI</sequence>
<dbReference type="InterPro" id="IPR052011">
    <property type="entry name" value="CENP-NAC/CAD_complex"/>
</dbReference>
<keyword evidence="5" id="KW-0539">Nucleus</keyword>
<evidence type="ECO:0000256" key="5">
    <source>
        <dbReference type="ARBA" id="ARBA00023242"/>
    </source>
</evidence>
<evidence type="ECO:0000256" key="2">
    <source>
        <dbReference type="ARBA" id="ARBA00004584"/>
    </source>
</evidence>
<proteinExistence type="inferred from homology"/>
<keyword evidence="8" id="KW-1185">Reference proteome</keyword>
<dbReference type="InterPro" id="IPR007902">
    <property type="entry name" value="Chl4/mis15/CENP-N"/>
</dbReference>
<dbReference type="PANTHER" id="PTHR46790:SF1">
    <property type="entry name" value="CENTROMERE PROTEIN N"/>
    <property type="match status" value="1"/>
</dbReference>
<protein>
    <submittedName>
        <fullName evidence="7">Uncharacterized protein</fullName>
    </submittedName>
</protein>
<keyword evidence="4" id="KW-0158">Chromosome</keyword>
<dbReference type="AlphaFoldDB" id="A0A8H7VL24"/>
<dbReference type="Proteomes" id="UP000646827">
    <property type="component" value="Unassembled WGS sequence"/>
</dbReference>
<name>A0A8H7VL24_9FUNG</name>
<dbReference type="GO" id="GO:0034080">
    <property type="term" value="P:CENP-A containing chromatin assembly"/>
    <property type="evidence" value="ECO:0007669"/>
    <property type="project" value="InterPro"/>
</dbReference>
<comment type="caution">
    <text evidence="7">The sequence shown here is derived from an EMBL/GenBank/DDBJ whole genome shotgun (WGS) entry which is preliminary data.</text>
</comment>
<dbReference type="PANTHER" id="PTHR46790">
    <property type="entry name" value="CENTROMERE PROTEIN N"/>
    <property type="match status" value="1"/>
</dbReference>
<comment type="similarity">
    <text evidence="3">Belongs to the CENP-N/CHL4 family.</text>
</comment>
<reference evidence="7 8" key="1">
    <citation type="submission" date="2020-12" db="EMBL/GenBank/DDBJ databases">
        <title>Metabolic potential, ecology and presence of endohyphal bacteria is reflected in genomic diversity of Mucoromycotina.</title>
        <authorList>
            <person name="Muszewska A."/>
            <person name="Okrasinska A."/>
            <person name="Steczkiewicz K."/>
            <person name="Drgas O."/>
            <person name="Orlowska M."/>
            <person name="Perlinska-Lenart U."/>
            <person name="Aleksandrzak-Piekarczyk T."/>
            <person name="Szatraj K."/>
            <person name="Zielenkiewicz U."/>
            <person name="Pilsyk S."/>
            <person name="Malc E."/>
            <person name="Mieczkowski P."/>
            <person name="Kruszewska J.S."/>
            <person name="Biernat P."/>
            <person name="Pawlowska J."/>
        </authorList>
    </citation>
    <scope>NUCLEOTIDE SEQUENCE [LARGE SCALE GENOMIC DNA]</scope>
    <source>
        <strain evidence="7 8">CBS 142.35</strain>
    </source>
</reference>
<dbReference type="GO" id="GO:0000775">
    <property type="term" value="C:chromosome, centromeric region"/>
    <property type="evidence" value="ECO:0007669"/>
    <property type="project" value="UniProtKB-SubCell"/>
</dbReference>
<dbReference type="OrthoDB" id="6585699at2759"/>
<organism evidence="7 8">
    <name type="scientific">Circinella minor</name>
    <dbReference type="NCBI Taxonomy" id="1195481"/>
    <lineage>
        <taxon>Eukaryota</taxon>
        <taxon>Fungi</taxon>
        <taxon>Fungi incertae sedis</taxon>
        <taxon>Mucoromycota</taxon>
        <taxon>Mucoromycotina</taxon>
        <taxon>Mucoromycetes</taxon>
        <taxon>Mucorales</taxon>
        <taxon>Lichtheimiaceae</taxon>
        <taxon>Circinella</taxon>
    </lineage>
</organism>